<dbReference type="EMBL" id="BK059120">
    <property type="protein sequence ID" value="DAE32327.1"/>
    <property type="molecule type" value="Genomic_DNA"/>
</dbReference>
<protein>
    <submittedName>
        <fullName evidence="1">Uncharacterized protein</fullName>
    </submittedName>
</protein>
<sequence>MKISKLQAICEYNDSDLEEFTNCHPKQIISDQIPIPIWGILYRYKTARGNDKTATKYMILEEFSWDMIDNEFKNYITEFNEKHPERKLSNVEILDSTFLGKVYIPLE</sequence>
<reference evidence="1" key="1">
    <citation type="journal article" date="2021" name="Proc. Natl. Acad. Sci. U.S.A.">
        <title>A Catalog of Tens of Thousands of Viruses from Human Metagenomes Reveals Hidden Associations with Chronic Diseases.</title>
        <authorList>
            <person name="Tisza M.J."/>
            <person name="Buck C.B."/>
        </authorList>
    </citation>
    <scope>NUCLEOTIDE SEQUENCE</scope>
    <source>
        <strain evidence="1">CtviY17</strain>
    </source>
</reference>
<organism evidence="1">
    <name type="scientific">virus sp. ctviY17</name>
    <dbReference type="NCBI Taxonomy" id="2825828"/>
    <lineage>
        <taxon>Viruses</taxon>
    </lineage>
</organism>
<name>A0A8S5RLU2_9VIRU</name>
<evidence type="ECO:0000313" key="1">
    <source>
        <dbReference type="EMBL" id="DAE32327.1"/>
    </source>
</evidence>
<proteinExistence type="predicted"/>
<accession>A0A8S5RLU2</accession>